<dbReference type="GO" id="GO:0009229">
    <property type="term" value="P:thiamine diphosphate biosynthetic process"/>
    <property type="evidence" value="ECO:0007669"/>
    <property type="project" value="UniProtKB-UniPathway"/>
</dbReference>
<comment type="similarity">
    <text evidence="16">In the C-terminal section; belongs to the Thz kinase family.</text>
</comment>
<sequence>MGKPKVDYSLYLVTDSTPAILGDKDLAQVVEAAVKGGVTLVQLRDKTSDTGAQIAIARRLHEVTRRYGVPLLINDRVDVALAVGCEGVHVGQDDMDLPTARKLLGPDAIIGVSTGTVEEAITAAEQGADYLGIGTVFSTQTKDNTKRIIGTAGLRSILASLASASPAAASVPTVCIGGIKPDNAQRVIYQSATPTKAIDGVAVVSAIIAAPDPEQASRDFLTIVRTPPAFRKGVVSSAAAADVDDVAKDLVARVPALIRAVDQNGPLSHNMTNLVVQNFAANVALAVGASPIMANYGEEAGDLARLGGALVINMGTVTPEGLQNYVKALKAYNAAGRPVVFDPVGAGATSVRRDAVKTIMSAGYLDIIKGNEGEITTVLGEAPPTQQKGVDSAPSALDEQQRAAIVRRLAARERNVVLMTGATDVVSDGVRTLAVSNGHPLLGQVTGTGCSLGTVISAAAAAQPVGGPRDLLAAVVAALLHFEIAAEWAAARQDVQGPGTFVPAFLDELARFRRMPAQSELRWLSTAKVREIKLED</sequence>
<dbReference type="NCBIfam" id="TIGR00694">
    <property type="entry name" value="thiM"/>
    <property type="match status" value="1"/>
</dbReference>
<comment type="catalytic activity">
    <reaction evidence="13">
        <text>4-methyl-5-(2-phosphooxyethyl)-thiazole + 4-amino-2-methyl-5-(diphosphooxymethyl)pyrimidine + H(+) = thiamine phosphate + diphosphate</text>
        <dbReference type="Rhea" id="RHEA:22328"/>
        <dbReference type="ChEBI" id="CHEBI:15378"/>
        <dbReference type="ChEBI" id="CHEBI:33019"/>
        <dbReference type="ChEBI" id="CHEBI:37575"/>
        <dbReference type="ChEBI" id="CHEBI:57841"/>
        <dbReference type="ChEBI" id="CHEBI:58296"/>
        <dbReference type="EC" id="2.5.1.3"/>
    </reaction>
</comment>
<reference evidence="19 20" key="1">
    <citation type="journal article" date="2018" name="Mol. Ecol.">
        <title>The obligate alkalophilic soda-lake fungus Sodiomyces alkalinus has shifted to a protein diet.</title>
        <authorList>
            <person name="Grum-Grzhimaylo A.A."/>
            <person name="Falkoski D.L."/>
            <person name="van den Heuvel J."/>
            <person name="Valero-Jimenez C.A."/>
            <person name="Min B."/>
            <person name="Choi I.G."/>
            <person name="Lipzen A."/>
            <person name="Daum C.G."/>
            <person name="Aanen D.K."/>
            <person name="Tsang A."/>
            <person name="Henrissat B."/>
            <person name="Bilanenko E.N."/>
            <person name="de Vries R.P."/>
            <person name="van Kan J.A.L."/>
            <person name="Grigoriev I.V."/>
            <person name="Debets A.J.M."/>
        </authorList>
    </citation>
    <scope>NUCLEOTIDE SEQUENCE [LARGE SCALE GENOMIC DNA]</scope>
    <source>
        <strain evidence="19 20">F11</strain>
    </source>
</reference>
<dbReference type="EMBL" id="ML119055">
    <property type="protein sequence ID" value="ROT38790.1"/>
    <property type="molecule type" value="Genomic_DNA"/>
</dbReference>
<keyword evidence="8" id="KW-0547">Nucleotide-binding</keyword>
<comment type="pathway">
    <text evidence="5">Cofactor biosynthesis; thiamine diphosphate biosynthesis; thiamine phosphate from 4-amino-2-methyl-5-diphosphomethylpyrimidine and 4-methyl-5-(2-phosphoethyl)-thiazole: step 1/1.</text>
</comment>
<evidence type="ECO:0000256" key="3">
    <source>
        <dbReference type="ARBA" id="ARBA00003814"/>
    </source>
</evidence>
<dbReference type="NCBIfam" id="TIGR00693">
    <property type="entry name" value="thiE"/>
    <property type="match status" value="1"/>
</dbReference>
<evidence type="ECO:0000256" key="1">
    <source>
        <dbReference type="ARBA" id="ARBA00001771"/>
    </source>
</evidence>
<dbReference type="SUPFAM" id="SSF53613">
    <property type="entry name" value="Ribokinase-like"/>
    <property type="match status" value="1"/>
</dbReference>
<feature type="domain" description="Thiamine phosphate synthase/TenI" evidence="18">
    <location>
        <begin position="10"/>
        <end position="207"/>
    </location>
</feature>
<organism evidence="19 20">
    <name type="scientific">Sodiomyces alkalinus (strain CBS 110278 / VKM F-3762 / F11)</name>
    <name type="common">Alkaliphilic filamentous fungus</name>
    <dbReference type="NCBI Taxonomy" id="1314773"/>
    <lineage>
        <taxon>Eukaryota</taxon>
        <taxon>Fungi</taxon>
        <taxon>Dikarya</taxon>
        <taxon>Ascomycota</taxon>
        <taxon>Pezizomycotina</taxon>
        <taxon>Sordariomycetes</taxon>
        <taxon>Hypocreomycetidae</taxon>
        <taxon>Glomerellales</taxon>
        <taxon>Plectosphaerellaceae</taxon>
        <taxon>Sodiomyces</taxon>
    </lineage>
</organism>
<evidence type="ECO:0000259" key="18">
    <source>
        <dbReference type="Pfam" id="PF02581"/>
    </source>
</evidence>
<dbReference type="HAMAP" id="MF_00097">
    <property type="entry name" value="TMP_synthase"/>
    <property type="match status" value="1"/>
</dbReference>
<dbReference type="Gene3D" id="3.20.20.70">
    <property type="entry name" value="Aldolase class I"/>
    <property type="match status" value="1"/>
</dbReference>
<comment type="catalytic activity">
    <reaction evidence="14">
        <text>2-(2-carboxy-4-methylthiazol-5-yl)ethyl phosphate + 4-amino-2-methyl-5-(diphosphooxymethyl)pyrimidine + 2 H(+) = thiamine phosphate + CO2 + diphosphate</text>
        <dbReference type="Rhea" id="RHEA:47848"/>
        <dbReference type="ChEBI" id="CHEBI:15378"/>
        <dbReference type="ChEBI" id="CHEBI:16526"/>
        <dbReference type="ChEBI" id="CHEBI:33019"/>
        <dbReference type="ChEBI" id="CHEBI:37575"/>
        <dbReference type="ChEBI" id="CHEBI:57841"/>
        <dbReference type="ChEBI" id="CHEBI:62890"/>
        <dbReference type="EC" id="2.5.1.3"/>
    </reaction>
</comment>
<evidence type="ECO:0000313" key="20">
    <source>
        <dbReference type="Proteomes" id="UP000272025"/>
    </source>
</evidence>
<evidence type="ECO:0000256" key="5">
    <source>
        <dbReference type="ARBA" id="ARBA00005165"/>
    </source>
</evidence>
<dbReference type="OrthoDB" id="4994at2759"/>
<dbReference type="SUPFAM" id="SSF51391">
    <property type="entry name" value="Thiamin phosphate synthase"/>
    <property type="match status" value="1"/>
</dbReference>
<name>A0A3N2PWC0_SODAK</name>
<keyword evidence="6" id="KW-0808">Transferase</keyword>
<keyword evidence="10" id="KW-0067">ATP-binding</keyword>
<dbReference type="GO" id="GO:0009228">
    <property type="term" value="P:thiamine biosynthetic process"/>
    <property type="evidence" value="ECO:0007669"/>
    <property type="project" value="UniProtKB-KW"/>
</dbReference>
<keyword evidence="20" id="KW-1185">Reference proteome</keyword>
<accession>A0A3N2PWC0</accession>
<keyword evidence="11" id="KW-0460">Magnesium</keyword>
<evidence type="ECO:0000256" key="7">
    <source>
        <dbReference type="ARBA" id="ARBA00022723"/>
    </source>
</evidence>
<protein>
    <submittedName>
        <fullName evidence="19">TMP-TENI-domain-containing protein</fullName>
    </submittedName>
</protein>
<dbReference type="GO" id="GO:0005524">
    <property type="term" value="F:ATP binding"/>
    <property type="evidence" value="ECO:0007669"/>
    <property type="project" value="UniProtKB-KW"/>
</dbReference>
<keyword evidence="12" id="KW-0784">Thiamine biosynthesis</keyword>
<dbReference type="PANTHER" id="PTHR20857">
    <property type="entry name" value="THIAMINE-PHOSPHATE PYROPHOSPHORYLASE"/>
    <property type="match status" value="1"/>
</dbReference>
<dbReference type="NCBIfam" id="NF006830">
    <property type="entry name" value="PRK09355.1"/>
    <property type="match status" value="1"/>
</dbReference>
<comment type="function">
    <text evidence="3">Condenses 4-methyl-5-(beta-hydroxyethyl)thiazole monophosphate (THZ-P) and 2-methyl-4-amino-5-hydroxymethyl pyrimidine pyrophosphate (HMP-PP) to form thiamine monophosphate (TMP).</text>
</comment>
<evidence type="ECO:0000256" key="11">
    <source>
        <dbReference type="ARBA" id="ARBA00022842"/>
    </source>
</evidence>
<dbReference type="Pfam" id="PF02110">
    <property type="entry name" value="HK"/>
    <property type="match status" value="1"/>
</dbReference>
<evidence type="ECO:0000313" key="19">
    <source>
        <dbReference type="EMBL" id="ROT38790.1"/>
    </source>
</evidence>
<comment type="cofactor">
    <cofactor evidence="2">
        <name>Mg(2+)</name>
        <dbReference type="ChEBI" id="CHEBI:18420"/>
    </cofactor>
</comment>
<dbReference type="GO" id="GO:0004417">
    <property type="term" value="F:hydroxyethylthiazole kinase activity"/>
    <property type="evidence" value="ECO:0007669"/>
    <property type="project" value="UniProtKB-EC"/>
</dbReference>
<dbReference type="PRINTS" id="PR01099">
    <property type="entry name" value="HYETHTZKNASE"/>
</dbReference>
<evidence type="ECO:0000256" key="16">
    <source>
        <dbReference type="ARBA" id="ARBA00061146"/>
    </source>
</evidence>
<comment type="catalytic activity">
    <reaction evidence="1">
        <text>5-(2-hydroxyethyl)-4-methylthiazole + ATP = 4-methyl-5-(2-phosphooxyethyl)-thiazole + ADP + H(+)</text>
        <dbReference type="Rhea" id="RHEA:24212"/>
        <dbReference type="ChEBI" id="CHEBI:15378"/>
        <dbReference type="ChEBI" id="CHEBI:17957"/>
        <dbReference type="ChEBI" id="CHEBI:30616"/>
        <dbReference type="ChEBI" id="CHEBI:58296"/>
        <dbReference type="ChEBI" id="CHEBI:456216"/>
        <dbReference type="EC" id="2.7.1.50"/>
    </reaction>
</comment>
<dbReference type="UniPathway" id="UPA00060">
    <property type="reaction ID" value="UER00139"/>
</dbReference>
<comment type="pathway">
    <text evidence="4">Cofactor biosynthesis; thiamine diphosphate biosynthesis; 4-methyl-5-(2-phosphoethyl)-thiazole from 5-(2-hydroxyethyl)-4-methylthiazole: step 1/1.</text>
</comment>
<dbReference type="AlphaFoldDB" id="A0A3N2PWC0"/>
<evidence type="ECO:0000256" key="15">
    <source>
        <dbReference type="ARBA" id="ARBA00047883"/>
    </source>
</evidence>
<dbReference type="HAMAP" id="MF_00228">
    <property type="entry name" value="Thz_kinase"/>
    <property type="match status" value="1"/>
</dbReference>
<dbReference type="GO" id="GO:0005737">
    <property type="term" value="C:cytoplasm"/>
    <property type="evidence" value="ECO:0007669"/>
    <property type="project" value="TreeGrafter"/>
</dbReference>
<dbReference type="GO" id="GO:0004789">
    <property type="term" value="F:thiamine-phosphate diphosphorylase activity"/>
    <property type="evidence" value="ECO:0007669"/>
    <property type="project" value="UniProtKB-EC"/>
</dbReference>
<evidence type="ECO:0000256" key="6">
    <source>
        <dbReference type="ARBA" id="ARBA00022679"/>
    </source>
</evidence>
<comment type="catalytic activity">
    <reaction evidence="15">
        <text>2-[(2R,5Z)-2-carboxy-4-methylthiazol-5(2H)-ylidene]ethyl phosphate + 4-amino-2-methyl-5-(diphosphooxymethyl)pyrimidine + 2 H(+) = thiamine phosphate + CO2 + diphosphate</text>
        <dbReference type="Rhea" id="RHEA:47844"/>
        <dbReference type="ChEBI" id="CHEBI:15378"/>
        <dbReference type="ChEBI" id="CHEBI:16526"/>
        <dbReference type="ChEBI" id="CHEBI:33019"/>
        <dbReference type="ChEBI" id="CHEBI:37575"/>
        <dbReference type="ChEBI" id="CHEBI:57841"/>
        <dbReference type="ChEBI" id="CHEBI:62899"/>
        <dbReference type="EC" id="2.5.1.3"/>
    </reaction>
</comment>
<evidence type="ECO:0000256" key="13">
    <source>
        <dbReference type="ARBA" id="ARBA00047334"/>
    </source>
</evidence>
<dbReference type="PANTHER" id="PTHR20857:SF23">
    <property type="entry name" value="THIAMINE BIOSYNTHETIC BIFUNCTIONAL ENZYME"/>
    <property type="match status" value="1"/>
</dbReference>
<dbReference type="CDD" id="cd01170">
    <property type="entry name" value="THZ_kinase"/>
    <property type="match status" value="1"/>
</dbReference>
<dbReference type="Gene3D" id="3.40.1190.20">
    <property type="match status" value="1"/>
</dbReference>
<dbReference type="InterPro" id="IPR022998">
    <property type="entry name" value="ThiamineP_synth_TenI"/>
</dbReference>
<proteinExistence type="inferred from homology"/>
<dbReference type="STRING" id="1314773.A0A3N2PWC0"/>
<comment type="similarity">
    <text evidence="17">In the N-terminal section; belongs to the thiamine-phosphate synthase family.</text>
</comment>
<evidence type="ECO:0000256" key="10">
    <source>
        <dbReference type="ARBA" id="ARBA00022840"/>
    </source>
</evidence>
<dbReference type="InterPro" id="IPR029056">
    <property type="entry name" value="Ribokinase-like"/>
</dbReference>
<dbReference type="RefSeq" id="XP_028466596.1">
    <property type="nucleotide sequence ID" value="XM_028608074.1"/>
</dbReference>
<evidence type="ECO:0000256" key="12">
    <source>
        <dbReference type="ARBA" id="ARBA00022977"/>
    </source>
</evidence>
<dbReference type="InterPro" id="IPR036206">
    <property type="entry name" value="ThiamineP_synth_sf"/>
</dbReference>
<evidence type="ECO:0000256" key="9">
    <source>
        <dbReference type="ARBA" id="ARBA00022777"/>
    </source>
</evidence>
<dbReference type="InterPro" id="IPR013785">
    <property type="entry name" value="Aldolase_TIM"/>
</dbReference>
<dbReference type="Pfam" id="PF02581">
    <property type="entry name" value="TMP-TENI"/>
    <property type="match status" value="1"/>
</dbReference>
<evidence type="ECO:0000256" key="8">
    <source>
        <dbReference type="ARBA" id="ARBA00022741"/>
    </source>
</evidence>
<evidence type="ECO:0000256" key="14">
    <source>
        <dbReference type="ARBA" id="ARBA00047851"/>
    </source>
</evidence>
<evidence type="ECO:0000256" key="4">
    <source>
        <dbReference type="ARBA" id="ARBA00004868"/>
    </source>
</evidence>
<dbReference type="CDD" id="cd00564">
    <property type="entry name" value="TMP_TenI"/>
    <property type="match status" value="1"/>
</dbReference>
<keyword evidence="7" id="KW-0479">Metal-binding</keyword>
<gene>
    <name evidence="19" type="ORF">SODALDRAFT_277560</name>
</gene>
<dbReference type="GeneID" id="39576552"/>
<dbReference type="InterPro" id="IPR034291">
    <property type="entry name" value="TMP_synthase"/>
</dbReference>
<dbReference type="Proteomes" id="UP000272025">
    <property type="component" value="Unassembled WGS sequence"/>
</dbReference>
<keyword evidence="9" id="KW-0418">Kinase</keyword>
<dbReference type="InterPro" id="IPR000417">
    <property type="entry name" value="Hyethyz_kinase"/>
</dbReference>
<dbReference type="FunFam" id="3.40.1190.20:FF:000042">
    <property type="entry name" value="Probable thiamine biosynthetic bifunctional enzyme"/>
    <property type="match status" value="1"/>
</dbReference>
<dbReference type="GO" id="GO:0000287">
    <property type="term" value="F:magnesium ion binding"/>
    <property type="evidence" value="ECO:0007669"/>
    <property type="project" value="InterPro"/>
</dbReference>
<dbReference type="FunFam" id="3.20.20.70:FF:000104">
    <property type="entry name" value="Thiamine biosynthetic bifunctional enzyme"/>
    <property type="match status" value="1"/>
</dbReference>
<evidence type="ECO:0000256" key="2">
    <source>
        <dbReference type="ARBA" id="ARBA00001946"/>
    </source>
</evidence>
<evidence type="ECO:0000256" key="17">
    <source>
        <dbReference type="ARBA" id="ARBA00061283"/>
    </source>
</evidence>